<dbReference type="Gene3D" id="1.10.10.10">
    <property type="entry name" value="Winged helix-like DNA-binding domain superfamily/Winged helix DNA-binding domain"/>
    <property type="match status" value="1"/>
</dbReference>
<keyword evidence="3" id="KW-1003">Cell membrane</keyword>
<reference evidence="17 18" key="1">
    <citation type="submission" date="2018-08" db="EMBL/GenBank/DDBJ databases">
        <title>Chitinophagaceae sp. K23C18032701, a novel bacterium isolated from forest soil.</title>
        <authorList>
            <person name="Wang C."/>
        </authorList>
    </citation>
    <scope>NUCLEOTIDE SEQUENCE [LARGE SCALE GENOMIC DNA]</scope>
    <source>
        <strain evidence="17 18">K23C18032701</strain>
    </source>
</reference>
<evidence type="ECO:0000256" key="12">
    <source>
        <dbReference type="ARBA" id="ARBA00023306"/>
    </source>
</evidence>
<evidence type="ECO:0000256" key="8">
    <source>
        <dbReference type="ARBA" id="ARBA00022840"/>
    </source>
</evidence>
<dbReference type="Gene3D" id="3.30.980.40">
    <property type="match status" value="1"/>
</dbReference>
<dbReference type="GO" id="GO:0005524">
    <property type="term" value="F:ATP binding"/>
    <property type="evidence" value="ECO:0007669"/>
    <property type="project" value="UniProtKB-UniRule"/>
</dbReference>
<dbReference type="SUPFAM" id="SSF46785">
    <property type="entry name" value="Winged helix' DNA-binding domain"/>
    <property type="match status" value="1"/>
</dbReference>
<feature type="binding site" evidence="13">
    <location>
        <begin position="555"/>
        <end position="562"/>
    </location>
    <ligand>
        <name>ATP</name>
        <dbReference type="ChEBI" id="CHEBI:30616"/>
    </ligand>
</feature>
<comment type="similarity">
    <text evidence="2">Belongs to the FtsK/SpoIIIE/SftA family.</text>
</comment>
<evidence type="ECO:0000256" key="15">
    <source>
        <dbReference type="SAM" id="Phobius"/>
    </source>
</evidence>
<proteinExistence type="inferred from homology"/>
<name>A0A3E1NEN8_9BACT</name>
<keyword evidence="9 15" id="KW-1133">Transmembrane helix</keyword>
<evidence type="ECO:0000256" key="6">
    <source>
        <dbReference type="ARBA" id="ARBA00022741"/>
    </source>
</evidence>
<keyword evidence="4" id="KW-0132">Cell division</keyword>
<dbReference type="InterPro" id="IPR027417">
    <property type="entry name" value="P-loop_NTPase"/>
</dbReference>
<dbReference type="PANTHER" id="PTHR22683:SF41">
    <property type="entry name" value="DNA TRANSLOCASE FTSK"/>
    <property type="match status" value="1"/>
</dbReference>
<feature type="region of interest" description="Disordered" evidence="14">
    <location>
        <begin position="1"/>
        <end position="20"/>
    </location>
</feature>
<feature type="transmembrane region" description="Helical" evidence="15">
    <location>
        <begin position="40"/>
        <end position="62"/>
    </location>
</feature>
<keyword evidence="18" id="KW-1185">Reference proteome</keyword>
<dbReference type="Gene3D" id="3.40.50.300">
    <property type="entry name" value="P-loop containing nucleotide triphosphate hydrolases"/>
    <property type="match status" value="1"/>
</dbReference>
<dbReference type="SMART" id="SM00843">
    <property type="entry name" value="Ftsk_gamma"/>
    <property type="match status" value="1"/>
</dbReference>
<evidence type="ECO:0000313" key="17">
    <source>
        <dbReference type="EMBL" id="RFM26322.1"/>
    </source>
</evidence>
<keyword evidence="10" id="KW-0238">DNA-binding</keyword>
<feature type="transmembrane region" description="Helical" evidence="15">
    <location>
        <begin position="107"/>
        <end position="126"/>
    </location>
</feature>
<evidence type="ECO:0000256" key="2">
    <source>
        <dbReference type="ARBA" id="ARBA00006474"/>
    </source>
</evidence>
<evidence type="ECO:0000256" key="3">
    <source>
        <dbReference type="ARBA" id="ARBA00022475"/>
    </source>
</evidence>
<dbReference type="GO" id="GO:0007059">
    <property type="term" value="P:chromosome segregation"/>
    <property type="evidence" value="ECO:0007669"/>
    <property type="project" value="UniProtKB-KW"/>
</dbReference>
<dbReference type="InterPro" id="IPR018541">
    <property type="entry name" value="Ftsk_gamma"/>
</dbReference>
<keyword evidence="11 15" id="KW-0472">Membrane</keyword>
<dbReference type="GO" id="GO:0051301">
    <property type="term" value="P:cell division"/>
    <property type="evidence" value="ECO:0007669"/>
    <property type="project" value="UniProtKB-KW"/>
</dbReference>
<evidence type="ECO:0000256" key="7">
    <source>
        <dbReference type="ARBA" id="ARBA00022829"/>
    </source>
</evidence>
<dbReference type="InterPro" id="IPR050206">
    <property type="entry name" value="FtsK/SpoIIIE/SftA"/>
</dbReference>
<dbReference type="GO" id="GO:0003677">
    <property type="term" value="F:DNA binding"/>
    <property type="evidence" value="ECO:0007669"/>
    <property type="project" value="UniProtKB-KW"/>
</dbReference>
<dbReference type="EMBL" id="QTJU01000010">
    <property type="protein sequence ID" value="RFM26322.1"/>
    <property type="molecule type" value="Genomic_DNA"/>
</dbReference>
<gene>
    <name evidence="17" type="ORF">DXN05_20650</name>
</gene>
<dbReference type="SUPFAM" id="SSF52540">
    <property type="entry name" value="P-loop containing nucleoside triphosphate hydrolases"/>
    <property type="match status" value="1"/>
</dbReference>
<dbReference type="PANTHER" id="PTHR22683">
    <property type="entry name" value="SPORULATION PROTEIN RELATED"/>
    <property type="match status" value="1"/>
</dbReference>
<dbReference type="Proteomes" id="UP000261284">
    <property type="component" value="Unassembled WGS sequence"/>
</dbReference>
<keyword evidence="6 13" id="KW-0547">Nucleotide-binding</keyword>
<feature type="transmembrane region" description="Helical" evidence="15">
    <location>
        <begin position="176"/>
        <end position="198"/>
    </location>
</feature>
<dbReference type="Pfam" id="PF01580">
    <property type="entry name" value="FtsK_SpoIIIE"/>
    <property type="match status" value="1"/>
</dbReference>
<dbReference type="Pfam" id="PF09397">
    <property type="entry name" value="FtsK_gamma"/>
    <property type="match status" value="1"/>
</dbReference>
<organism evidence="17 18">
    <name type="scientific">Deminuibacter soli</name>
    <dbReference type="NCBI Taxonomy" id="2291815"/>
    <lineage>
        <taxon>Bacteria</taxon>
        <taxon>Pseudomonadati</taxon>
        <taxon>Bacteroidota</taxon>
        <taxon>Chitinophagia</taxon>
        <taxon>Chitinophagales</taxon>
        <taxon>Chitinophagaceae</taxon>
        <taxon>Deminuibacter</taxon>
    </lineage>
</organism>
<comment type="subcellular location">
    <subcellularLocation>
        <location evidence="1">Cell membrane</location>
        <topology evidence="1">Multi-pass membrane protein</topology>
    </subcellularLocation>
</comment>
<evidence type="ECO:0000256" key="13">
    <source>
        <dbReference type="PROSITE-ProRule" id="PRU00289"/>
    </source>
</evidence>
<evidence type="ECO:0000256" key="4">
    <source>
        <dbReference type="ARBA" id="ARBA00022618"/>
    </source>
</evidence>
<dbReference type="InterPro" id="IPR002543">
    <property type="entry name" value="FtsK_dom"/>
</dbReference>
<keyword evidence="12" id="KW-0131">Cell cycle</keyword>
<feature type="region of interest" description="Disordered" evidence="14">
    <location>
        <begin position="304"/>
        <end position="360"/>
    </location>
</feature>
<dbReference type="InterPro" id="IPR036390">
    <property type="entry name" value="WH_DNA-bd_sf"/>
</dbReference>
<feature type="transmembrane region" description="Helical" evidence="15">
    <location>
        <begin position="83"/>
        <end position="101"/>
    </location>
</feature>
<evidence type="ECO:0000256" key="1">
    <source>
        <dbReference type="ARBA" id="ARBA00004651"/>
    </source>
</evidence>
<protein>
    <submittedName>
        <fullName evidence="17">DNA translocase FtsK</fullName>
    </submittedName>
</protein>
<comment type="caution">
    <text evidence="17">The sequence shown here is derived from an EMBL/GenBank/DDBJ whole genome shotgun (WGS) entry which is preliminary data.</text>
</comment>
<dbReference type="OrthoDB" id="9807790at2"/>
<evidence type="ECO:0000256" key="11">
    <source>
        <dbReference type="ARBA" id="ARBA00023136"/>
    </source>
</evidence>
<feature type="domain" description="FtsK" evidence="16">
    <location>
        <begin position="538"/>
        <end position="742"/>
    </location>
</feature>
<accession>A0A3E1NEN8</accession>
<dbReference type="RefSeq" id="WP_116849194.1">
    <property type="nucleotide sequence ID" value="NZ_QTJU01000010.1"/>
</dbReference>
<dbReference type="Pfam" id="PF17854">
    <property type="entry name" value="FtsK_alpha"/>
    <property type="match status" value="1"/>
</dbReference>
<evidence type="ECO:0000256" key="14">
    <source>
        <dbReference type="SAM" id="MobiDB-lite"/>
    </source>
</evidence>
<keyword evidence="8 13" id="KW-0067">ATP-binding</keyword>
<evidence type="ECO:0000313" key="18">
    <source>
        <dbReference type="Proteomes" id="UP000261284"/>
    </source>
</evidence>
<dbReference type="InterPro" id="IPR036388">
    <property type="entry name" value="WH-like_DNA-bd_sf"/>
</dbReference>
<keyword evidence="5 15" id="KW-0812">Transmembrane</keyword>
<evidence type="ECO:0000259" key="16">
    <source>
        <dbReference type="PROSITE" id="PS50901"/>
    </source>
</evidence>
<evidence type="ECO:0000256" key="10">
    <source>
        <dbReference type="ARBA" id="ARBA00023125"/>
    </source>
</evidence>
<evidence type="ECO:0000256" key="5">
    <source>
        <dbReference type="ARBA" id="ARBA00022692"/>
    </source>
</evidence>
<dbReference type="InterPro" id="IPR025199">
    <property type="entry name" value="FtsK_4TM"/>
</dbReference>
<sequence>MANKLKTKTPPPPNPDELKPEKEVEVTVKEIVKDERTYKIAGAVSLLFAVFLFIAFSSYLFTWQEDQDKVFQFGAKIFSTSDIRVSNLLGVLGAYTAHIFIYKGFGLSSFLFCTFFFVLGVNLLFGRKVFSLAKNLKYLLVGLLVLSVALAFFTSGNAFPWGGAMGELLDAWVEKWIGKTGTGFLLIFSVFAYVIWRFNPTFRLPERKPKPVKQATEPAGPVIAPLGVVPAEAGEPTETNTAIAAENKPAVPNKLKKDGKNVVVIPPSQPVAAQDPLTQFDVVERELPAEPVEHLTLQINNEAEAEEAEYEEEAYDEPVDEEAIEEEAYDEEAGEEYEEEEAEEPEPEPEPKPRSKKPTPEEIAAATELVIKEVPEEEPEEEAPVAVKPMANYEPTLDLRDYKHPSLDLLETHGSDKIVHDPAELEANKNQIISTLKNYDIAIQRISATVGPTVTLYEIVPAPGVRISRIKNLEDDIALSLAALGIRIIAPIPGKGTIGIEVPNVRKSVVSMKTLLASDKFQNTAFSLPVAIGKRIDNENFIVDLASMPHLLMAGATGQGKSVGINTLLVSLLYKKHPSQLKFVLVDPKKVELSLYRVIEKHFLAKLPGEEESIITDTKKVIYTLNALCIEMDNRYDLLKEAGCRNIKEYNEKFIKRKLNPQKGHQYLPFIVLVVDEFADLIMTAGKEVEMPIARLAQLARAVGIHLIIATQRPSVNIITGTIKANFPARIAFKVSSKIDSRTILDAGGAEQLIGKGDMLISYNGEITRLQCAFVDTPEVESVVEFIGDQRGYPQAFLLPEYVDEKEMDRGDFDASDRDPLFEDAARLIVQNQMGSTSLIQRRMKLGYNRAGRLMDQLEAAGIVGPNQGSKAREVMVKTDSDLEEILATLL</sequence>
<feature type="transmembrane region" description="Helical" evidence="15">
    <location>
        <begin position="138"/>
        <end position="156"/>
    </location>
</feature>
<dbReference type="GO" id="GO:0005886">
    <property type="term" value="C:plasma membrane"/>
    <property type="evidence" value="ECO:0007669"/>
    <property type="project" value="UniProtKB-SubCell"/>
</dbReference>
<dbReference type="Pfam" id="PF13491">
    <property type="entry name" value="FtsK_4TM"/>
    <property type="match status" value="1"/>
</dbReference>
<dbReference type="InterPro" id="IPR041027">
    <property type="entry name" value="FtsK_alpha"/>
</dbReference>
<keyword evidence="7" id="KW-0159">Chromosome partition</keyword>
<feature type="compositionally biased region" description="Acidic residues" evidence="14">
    <location>
        <begin position="304"/>
        <end position="348"/>
    </location>
</feature>
<dbReference type="PROSITE" id="PS50901">
    <property type="entry name" value="FTSK"/>
    <property type="match status" value="1"/>
</dbReference>
<evidence type="ECO:0000256" key="9">
    <source>
        <dbReference type="ARBA" id="ARBA00022989"/>
    </source>
</evidence>
<dbReference type="AlphaFoldDB" id="A0A3E1NEN8"/>